<dbReference type="InterPro" id="IPR009057">
    <property type="entry name" value="Homeodomain-like_sf"/>
</dbReference>
<evidence type="ECO:0000313" key="2">
    <source>
        <dbReference type="EMBL" id="RDB37093.1"/>
    </source>
</evidence>
<feature type="domain" description="DNA binding HTH" evidence="1">
    <location>
        <begin position="79"/>
        <end position="119"/>
    </location>
</feature>
<gene>
    <name evidence="2" type="ORF">DCC88_01720</name>
</gene>
<dbReference type="EMBL" id="QOVW01000009">
    <property type="protein sequence ID" value="RDB37093.1"/>
    <property type="molecule type" value="Genomic_DNA"/>
</dbReference>
<name>A0A369KZD3_9BACT</name>
<proteinExistence type="predicted"/>
<dbReference type="Gene3D" id="1.10.10.60">
    <property type="entry name" value="Homeodomain-like"/>
    <property type="match status" value="1"/>
</dbReference>
<sequence>MNSENLHRTIEGASVQGPADEIENSTMVNEKLLNFSSCPDEYKMFIEETSLENLVYWKLFNLFEKLEEDSPSNTLRTVLAHVERPLFALVLKKTKGNQSKAAEVLGCNRNTLHRKLKEFAIEPRDLRKAMRIASAFNQNRQLPSLVENNLEVNQ</sequence>
<dbReference type="PANTHER" id="PTHR47918">
    <property type="entry name" value="DNA-BINDING PROTEIN FIS"/>
    <property type="match status" value="1"/>
</dbReference>
<dbReference type="Pfam" id="PF02954">
    <property type="entry name" value="HTH_8"/>
    <property type="match status" value="1"/>
</dbReference>
<dbReference type="SUPFAM" id="SSF46689">
    <property type="entry name" value="Homeodomain-like"/>
    <property type="match status" value="1"/>
</dbReference>
<protein>
    <recommendedName>
        <fullName evidence="1">DNA binding HTH domain-containing protein</fullName>
    </recommendedName>
</protein>
<keyword evidence="3" id="KW-1185">Reference proteome</keyword>
<dbReference type="GO" id="GO:0043565">
    <property type="term" value="F:sequence-specific DNA binding"/>
    <property type="evidence" value="ECO:0007669"/>
    <property type="project" value="InterPro"/>
</dbReference>
<comment type="caution">
    <text evidence="2">The sequence shown here is derived from an EMBL/GenBank/DDBJ whole genome shotgun (WGS) entry which is preliminary data.</text>
</comment>
<evidence type="ECO:0000313" key="3">
    <source>
        <dbReference type="Proteomes" id="UP000253934"/>
    </source>
</evidence>
<dbReference type="InterPro" id="IPR050207">
    <property type="entry name" value="Trans_regulatory_Fis"/>
</dbReference>
<accession>A0A369KZD3</accession>
<dbReference type="RefSeq" id="WP_338636459.1">
    <property type="nucleotide sequence ID" value="NZ_CP146516.1"/>
</dbReference>
<reference evidence="2" key="1">
    <citation type="submission" date="2018-04" db="EMBL/GenBank/DDBJ databases">
        <title>Draft genome sequence of the Candidatus Spirobacillus cienkowskii, a pathogen of freshwater Daphnia species, reconstructed from hemolymph metagenomic reads.</title>
        <authorList>
            <person name="Bresciani L."/>
            <person name="Lemos L.N."/>
            <person name="Wale N."/>
            <person name="Lin J.Y."/>
            <person name="Fernandes G.R."/>
            <person name="Duffy M.A."/>
            <person name="Rodrigues J.M."/>
        </authorList>
    </citation>
    <scope>NUCLEOTIDE SEQUENCE [LARGE SCALE GENOMIC DNA]</scope>
    <source>
        <strain evidence="2">Binning01</strain>
    </source>
</reference>
<organism evidence="2 3">
    <name type="scientific">Spirobacillus cienkowskii</name>
    <dbReference type="NCBI Taxonomy" id="495820"/>
    <lineage>
        <taxon>Bacteria</taxon>
        <taxon>Pseudomonadati</taxon>
        <taxon>Bdellovibrionota</taxon>
        <taxon>Oligoflexia</taxon>
        <taxon>Silvanigrellales</taxon>
        <taxon>Spirobacillus</taxon>
    </lineage>
</organism>
<evidence type="ECO:0000259" key="1">
    <source>
        <dbReference type="Pfam" id="PF02954"/>
    </source>
</evidence>
<dbReference type="Proteomes" id="UP000253934">
    <property type="component" value="Unassembled WGS sequence"/>
</dbReference>
<dbReference type="PANTHER" id="PTHR47918:SF1">
    <property type="entry name" value="DNA-BINDING PROTEIN FIS"/>
    <property type="match status" value="1"/>
</dbReference>
<dbReference type="AlphaFoldDB" id="A0A369KZD3"/>
<dbReference type="InterPro" id="IPR002197">
    <property type="entry name" value="HTH_Fis"/>
</dbReference>
<dbReference type="PRINTS" id="PR01590">
    <property type="entry name" value="HTHFIS"/>
</dbReference>